<dbReference type="VEuPathDB" id="FungiDB:H257_06343"/>
<proteinExistence type="predicted"/>
<organism evidence="1 2">
    <name type="scientific">Aphanomyces astaci</name>
    <name type="common">Crayfish plague agent</name>
    <dbReference type="NCBI Taxonomy" id="112090"/>
    <lineage>
        <taxon>Eukaryota</taxon>
        <taxon>Sar</taxon>
        <taxon>Stramenopiles</taxon>
        <taxon>Oomycota</taxon>
        <taxon>Saprolegniomycetes</taxon>
        <taxon>Saprolegniales</taxon>
        <taxon>Verrucalvaceae</taxon>
        <taxon>Aphanomyces</taxon>
    </lineage>
</organism>
<protein>
    <submittedName>
        <fullName evidence="1">Uncharacterized protein</fullName>
    </submittedName>
</protein>
<reference evidence="1 2" key="1">
    <citation type="submission" date="2019-06" db="EMBL/GenBank/DDBJ databases">
        <title>Genomics analysis of Aphanomyces spp. identifies a new class of oomycete effector associated with host adaptation.</title>
        <authorList>
            <person name="Gaulin E."/>
        </authorList>
    </citation>
    <scope>NUCLEOTIDE SEQUENCE [LARGE SCALE GENOMIC DNA]</scope>
    <source>
        <strain evidence="1 2">E</strain>
    </source>
</reference>
<dbReference type="EMBL" id="VJMI01016146">
    <property type="protein sequence ID" value="KAF0721089.1"/>
    <property type="molecule type" value="Genomic_DNA"/>
</dbReference>
<gene>
    <name evidence="1" type="ORF">AaE_010180</name>
</gene>
<dbReference type="Proteomes" id="UP000469452">
    <property type="component" value="Unassembled WGS sequence"/>
</dbReference>
<sequence>MARLVLQVNDASVVERDCAGLPNGLKHGRTPASLPPKASGGPGIASAHAAAVVHIVALPRARTSPIAIVSPCNTWSVALLTYKLTSLLGDATTRSLGLDWISKHLYHNLDPDFLERCRVPVTVDLFGGCAGRVQGARGTHAMIPACTLPT</sequence>
<evidence type="ECO:0000313" key="1">
    <source>
        <dbReference type="EMBL" id="KAF0721089.1"/>
    </source>
</evidence>
<comment type="caution">
    <text evidence="1">The sequence shown here is derived from an EMBL/GenBank/DDBJ whole genome shotgun (WGS) entry which is preliminary data.</text>
</comment>
<name>A0A6A4ZVK7_APHAT</name>
<accession>A0A6A4ZVK7</accession>
<dbReference type="AlphaFoldDB" id="A0A6A4ZVK7"/>
<evidence type="ECO:0000313" key="2">
    <source>
        <dbReference type="Proteomes" id="UP000469452"/>
    </source>
</evidence>